<keyword evidence="3" id="KW-1185">Reference proteome</keyword>
<evidence type="ECO:0000313" key="2">
    <source>
        <dbReference type="EMBL" id="NIH52494.1"/>
    </source>
</evidence>
<dbReference type="InterPro" id="IPR036866">
    <property type="entry name" value="RibonucZ/Hydroxyglut_hydro"/>
</dbReference>
<dbReference type="Pfam" id="PF00753">
    <property type="entry name" value="Lactamase_B"/>
    <property type="match status" value="1"/>
</dbReference>
<dbReference type="SMART" id="SM00849">
    <property type="entry name" value="Lactamase_B"/>
    <property type="match status" value="1"/>
</dbReference>
<gene>
    <name evidence="2" type="ORF">FHX76_000362</name>
</gene>
<organism evidence="2 3">
    <name type="scientific">Lysinibacter cavernae</name>
    <dbReference type="NCBI Taxonomy" id="1640652"/>
    <lineage>
        <taxon>Bacteria</taxon>
        <taxon>Bacillati</taxon>
        <taxon>Actinomycetota</taxon>
        <taxon>Actinomycetes</taxon>
        <taxon>Micrococcales</taxon>
        <taxon>Microbacteriaceae</taxon>
        <taxon>Lysinibacter</taxon>
    </lineage>
</organism>
<dbReference type="PANTHER" id="PTHR42951">
    <property type="entry name" value="METALLO-BETA-LACTAMASE DOMAIN-CONTAINING"/>
    <property type="match status" value="1"/>
</dbReference>
<proteinExistence type="predicted"/>
<dbReference type="GO" id="GO:0016787">
    <property type="term" value="F:hydrolase activity"/>
    <property type="evidence" value="ECO:0007669"/>
    <property type="project" value="UniProtKB-KW"/>
</dbReference>
<name>A0A7X5TSJ7_9MICO</name>
<dbReference type="EMBL" id="JAAMOX010000001">
    <property type="protein sequence ID" value="NIH52494.1"/>
    <property type="molecule type" value="Genomic_DNA"/>
</dbReference>
<dbReference type="PANTHER" id="PTHR42951:SF17">
    <property type="entry name" value="METALLO-BETA-LACTAMASE DOMAIN-CONTAINING PROTEIN"/>
    <property type="match status" value="1"/>
</dbReference>
<feature type="domain" description="Metallo-beta-lactamase" evidence="1">
    <location>
        <begin position="25"/>
        <end position="218"/>
    </location>
</feature>
<accession>A0A7X5TSJ7</accession>
<dbReference type="Proteomes" id="UP000541033">
    <property type="component" value="Unassembled WGS sequence"/>
</dbReference>
<protein>
    <submittedName>
        <fullName evidence="2">Glyoxylase-like metal-dependent hydrolase (Beta-lactamase superfamily II)</fullName>
    </submittedName>
</protein>
<evidence type="ECO:0000259" key="1">
    <source>
        <dbReference type="SMART" id="SM00849"/>
    </source>
</evidence>
<dbReference type="RefSeq" id="WP_167147129.1">
    <property type="nucleotide sequence ID" value="NZ_JAAMOX010000001.1"/>
</dbReference>
<dbReference type="AlphaFoldDB" id="A0A7X5TSJ7"/>
<keyword evidence="2" id="KW-0378">Hydrolase</keyword>
<dbReference type="CDD" id="cd07721">
    <property type="entry name" value="yflN-like_MBL-fold"/>
    <property type="match status" value="1"/>
</dbReference>
<comment type="caution">
    <text evidence="2">The sequence shown here is derived from an EMBL/GenBank/DDBJ whole genome shotgun (WGS) entry which is preliminary data.</text>
</comment>
<dbReference type="InterPro" id="IPR050855">
    <property type="entry name" value="NDM-1-like"/>
</dbReference>
<evidence type="ECO:0000313" key="3">
    <source>
        <dbReference type="Proteomes" id="UP000541033"/>
    </source>
</evidence>
<reference evidence="2 3" key="1">
    <citation type="submission" date="2020-02" db="EMBL/GenBank/DDBJ databases">
        <title>Sequencing the genomes of 1000 actinobacteria strains.</title>
        <authorList>
            <person name="Klenk H.-P."/>
        </authorList>
    </citation>
    <scope>NUCLEOTIDE SEQUENCE [LARGE SCALE GENOMIC DNA]</scope>
    <source>
        <strain evidence="2 3">DSM 27960</strain>
    </source>
</reference>
<dbReference type="InterPro" id="IPR001279">
    <property type="entry name" value="Metallo-B-lactamas"/>
</dbReference>
<dbReference type="Gene3D" id="3.60.15.10">
    <property type="entry name" value="Ribonuclease Z/Hydroxyacylglutathione hydrolase-like"/>
    <property type="match status" value="1"/>
</dbReference>
<dbReference type="SUPFAM" id="SSF56281">
    <property type="entry name" value="Metallo-hydrolase/oxidoreductase"/>
    <property type="match status" value="1"/>
</dbReference>
<sequence>MSELTLTELAPGLHRLLVPGGAAHLLNVYLWCEGTEVTLIDTGWAGSSTLIARALATLGRKPSDVARIILTHFHEDHAGAAAEIIGWGDVEVVAGADDASFVAGTSRGPLPVLTEAERSIHPESQDPPHGPACRVDRLVRDGDVLNFAGGARVIATPGHTPGSIALFLPEPGAVLTGDAVAELNGDVILGVFNVDRAIARASLTRIADTNAQIAGFGHGNPVLTEAFRRIQNATDPFAEPVAEPVAEPFADPVTREP</sequence>